<protein>
    <submittedName>
        <fullName evidence="1">Uncharacterized protein</fullName>
    </submittedName>
</protein>
<sequence length="147" mass="16514">MMKAGERNELIVTLMEGYIQKANDGEYTMEDNFKPDLDGIFESKDFGIREVVLTSLIGKMVDEDFTPASDFYACSPRAIFEGPIRNTLLKYSIPNKKSGPLNIAKAQSKLDDAWAEDRRDKVAARCAGRIGVRPAIVQFSHKCDSFR</sequence>
<reference evidence="1 2" key="1">
    <citation type="submission" date="2020-07" db="EMBL/GenBank/DDBJ databases">
        <title>Alkalicella. sp. LB2 genome.</title>
        <authorList>
            <person name="Postec A."/>
            <person name="Quemeneur M."/>
        </authorList>
    </citation>
    <scope>NUCLEOTIDE SEQUENCE [LARGE SCALE GENOMIC DNA]</scope>
    <source>
        <strain evidence="1 2">LB2</strain>
    </source>
</reference>
<dbReference type="RefSeq" id="WP_213166981.1">
    <property type="nucleotide sequence ID" value="NZ_CP058559.1"/>
</dbReference>
<dbReference type="Proteomes" id="UP000516160">
    <property type="component" value="Chromosome"/>
</dbReference>
<organism evidence="1 2">
    <name type="scientific">Alkalicella caledoniensis</name>
    <dbReference type="NCBI Taxonomy" id="2731377"/>
    <lineage>
        <taxon>Bacteria</taxon>
        <taxon>Bacillati</taxon>
        <taxon>Bacillota</taxon>
        <taxon>Clostridia</taxon>
        <taxon>Eubacteriales</taxon>
        <taxon>Proteinivoracaceae</taxon>
        <taxon>Alkalicella</taxon>
    </lineage>
</organism>
<evidence type="ECO:0000313" key="2">
    <source>
        <dbReference type="Proteomes" id="UP000516160"/>
    </source>
</evidence>
<proteinExistence type="predicted"/>
<name>A0A7G9W3P5_ALKCA</name>
<keyword evidence="2" id="KW-1185">Reference proteome</keyword>
<dbReference type="EMBL" id="CP058559">
    <property type="protein sequence ID" value="QNO13307.1"/>
    <property type="molecule type" value="Genomic_DNA"/>
</dbReference>
<gene>
    <name evidence="1" type="ORF">HYG86_00190</name>
</gene>
<dbReference type="AlphaFoldDB" id="A0A7G9W3P5"/>
<dbReference type="KEGG" id="acae:HYG86_00190"/>
<evidence type="ECO:0000313" key="1">
    <source>
        <dbReference type="EMBL" id="QNO13307.1"/>
    </source>
</evidence>
<accession>A0A7G9W3P5</accession>